<gene>
    <name evidence="4" type="ORF">WJX75_007550</name>
</gene>
<dbReference type="SMART" id="SM00939">
    <property type="entry name" value="PepX_C"/>
    <property type="match status" value="1"/>
</dbReference>
<feature type="compositionally biased region" description="Low complexity" evidence="2">
    <location>
        <begin position="523"/>
        <end position="535"/>
    </location>
</feature>
<dbReference type="InterPro" id="IPR029058">
    <property type="entry name" value="AB_hydrolase_fold"/>
</dbReference>
<dbReference type="SUPFAM" id="SSF49785">
    <property type="entry name" value="Galactose-binding domain-like"/>
    <property type="match status" value="1"/>
</dbReference>
<organism evidence="4 5">
    <name type="scientific">Coccomyxa subellipsoidea</name>
    <dbReference type="NCBI Taxonomy" id="248742"/>
    <lineage>
        <taxon>Eukaryota</taxon>
        <taxon>Viridiplantae</taxon>
        <taxon>Chlorophyta</taxon>
        <taxon>core chlorophytes</taxon>
        <taxon>Trebouxiophyceae</taxon>
        <taxon>Trebouxiophyceae incertae sedis</taxon>
        <taxon>Coccomyxaceae</taxon>
        <taxon>Coccomyxa</taxon>
    </lineage>
</organism>
<reference evidence="4 5" key="1">
    <citation type="journal article" date="2024" name="Nat. Commun.">
        <title>Phylogenomics reveals the evolutionary origins of lichenization in chlorophyte algae.</title>
        <authorList>
            <person name="Puginier C."/>
            <person name="Libourel C."/>
            <person name="Otte J."/>
            <person name="Skaloud P."/>
            <person name="Haon M."/>
            <person name="Grisel S."/>
            <person name="Petersen M."/>
            <person name="Berrin J.G."/>
            <person name="Delaux P.M."/>
            <person name="Dal Grande F."/>
            <person name="Keller J."/>
        </authorList>
    </citation>
    <scope>NUCLEOTIDE SEQUENCE [LARGE SCALE GENOMIC DNA]</scope>
    <source>
        <strain evidence="4 5">SAG 216-7</strain>
    </source>
</reference>
<evidence type="ECO:0000256" key="1">
    <source>
        <dbReference type="ARBA" id="ARBA00022801"/>
    </source>
</evidence>
<accession>A0ABR2Z623</accession>
<evidence type="ECO:0000313" key="5">
    <source>
        <dbReference type="Proteomes" id="UP001491310"/>
    </source>
</evidence>
<feature type="domain" description="Xaa-Pro dipeptidyl-peptidase C-terminal" evidence="3">
    <location>
        <begin position="529"/>
        <end position="798"/>
    </location>
</feature>
<evidence type="ECO:0000259" key="3">
    <source>
        <dbReference type="SMART" id="SM00939"/>
    </source>
</evidence>
<dbReference type="InterPro" id="IPR000383">
    <property type="entry name" value="Xaa-Pro-like_dom"/>
</dbReference>
<dbReference type="Proteomes" id="UP001491310">
    <property type="component" value="Unassembled WGS sequence"/>
</dbReference>
<dbReference type="Pfam" id="PF08530">
    <property type="entry name" value="PepX_C"/>
    <property type="match status" value="1"/>
</dbReference>
<comment type="caution">
    <text evidence="4">The sequence shown here is derived from an EMBL/GenBank/DDBJ whole genome shotgun (WGS) entry which is preliminary data.</text>
</comment>
<evidence type="ECO:0000313" key="4">
    <source>
        <dbReference type="EMBL" id="KAK9918859.1"/>
    </source>
</evidence>
<dbReference type="PANTHER" id="PTHR43056">
    <property type="entry name" value="PEPTIDASE S9 PROLYL OLIGOPEPTIDASE"/>
    <property type="match status" value="1"/>
</dbReference>
<feature type="compositionally biased region" description="Basic and acidic residues" evidence="2">
    <location>
        <begin position="18"/>
        <end position="27"/>
    </location>
</feature>
<name>A0ABR2Z623_9CHLO</name>
<dbReference type="NCBIfam" id="TIGR00976">
    <property type="entry name" value="CocE_NonD"/>
    <property type="match status" value="2"/>
</dbReference>
<protein>
    <recommendedName>
        <fullName evidence="3">Xaa-Pro dipeptidyl-peptidase C-terminal domain-containing protein</fullName>
    </recommendedName>
</protein>
<dbReference type="PANTHER" id="PTHR43056:SF10">
    <property type="entry name" value="COCE_NOND FAMILY, PUTATIVE (AFU_ORTHOLOGUE AFUA_7G00600)-RELATED"/>
    <property type="match status" value="1"/>
</dbReference>
<dbReference type="EMBL" id="JALJOT010000001">
    <property type="protein sequence ID" value="KAK9918859.1"/>
    <property type="molecule type" value="Genomic_DNA"/>
</dbReference>
<dbReference type="SUPFAM" id="SSF53474">
    <property type="entry name" value="alpha/beta-Hydrolases"/>
    <property type="match status" value="1"/>
</dbReference>
<proteinExistence type="predicted"/>
<dbReference type="Gene3D" id="3.40.50.1820">
    <property type="entry name" value="alpha/beta hydrolase"/>
    <property type="match status" value="2"/>
</dbReference>
<feature type="region of interest" description="Disordered" evidence="2">
    <location>
        <begin position="491"/>
        <end position="603"/>
    </location>
</feature>
<feature type="compositionally biased region" description="Low complexity" evidence="2">
    <location>
        <begin position="566"/>
        <end position="580"/>
    </location>
</feature>
<dbReference type="Gene3D" id="2.60.120.260">
    <property type="entry name" value="Galactose-binding domain-like"/>
    <property type="match status" value="1"/>
</dbReference>
<feature type="compositionally biased region" description="Low complexity" evidence="2">
    <location>
        <begin position="502"/>
        <end position="514"/>
    </location>
</feature>
<feature type="region of interest" description="Disordered" evidence="2">
    <location>
        <begin position="1"/>
        <end position="27"/>
    </location>
</feature>
<sequence length="804" mass="86169">MGAQEGGTFSTTSQLQKRHSDAHWDSDVSNKPFTVPRKVLDHLKTAAYSSHYIKMKDGVEIAADCMLPSKRAADIAVPSVFFQTRYMRGMRLRWPLKKFTNGRPVDPINFELKAALLAAGYAVVTIDVRGTGASYGQWRMPWAPAEREDSIQVIDWIVQQNWSNGQVLLSGVSYEATAALFTVSEHHPAVKGCLAQYPFWDLFNDIAMPGGIANRSFVQEWDCFCKAMDSNNFMKLPGHSALPLKLLSKGCAIVIENGRTDEDDDQGKTDAPGPQKVLAEEATKPSCRQHKSQKAAGKAKLKAALKEHVSWEPAEAGRMIRFTDQLDAFSGVSATQISACSAADKIASSGIPLALMSGWLDQTAFSSIHAFYHTAKAPGSELVIGPWSHSGFLDNRVGHGVSGRRSKFNHLTHILAFFDRCCGRTSPPETVAALANTSSDSSEITGKTGALAAVSATVNGQADGDAHANGASAAAAKAMVKTADALSGAAVGNGDASDGDSSRPSISSGPRSISEQTEGNPEAASTSSDAANDSSPVHYYVMGPSPRWESAPGWPPSNLAPEPLKLLLGAGDRGSDAGARPPDNGGTPLEVAEGSKGVLTEGAADPVTRRWQHKVELWKHPKGFTRYDAMIRLMRPIRYTHLRSCGHLTFVGGPLSADLVVVGPPEVVLWVESSDSDADLFVYLEDEDPVSGKARYVTEGTFRASHRAECNAEGTPREAAHMEGAPFHSFLKADAQPLPAGEAARVRFQLMPTAYRFAKGHRVRLAISGADAKHFHVDHKGARTIWIHSGGTSDSCLSLPHAAT</sequence>
<dbReference type="InterPro" id="IPR005674">
    <property type="entry name" value="CocE/Ser_esterase"/>
</dbReference>
<dbReference type="InterPro" id="IPR050585">
    <property type="entry name" value="Xaa-Pro_dipeptidyl-ppase/CocE"/>
</dbReference>
<dbReference type="InterPro" id="IPR008979">
    <property type="entry name" value="Galactose-bd-like_sf"/>
</dbReference>
<evidence type="ECO:0000256" key="2">
    <source>
        <dbReference type="SAM" id="MobiDB-lite"/>
    </source>
</evidence>
<dbReference type="InterPro" id="IPR013736">
    <property type="entry name" value="Xaa-Pro_dipept_C"/>
</dbReference>
<keyword evidence="5" id="KW-1185">Reference proteome</keyword>
<keyword evidence="1" id="KW-0378">Hydrolase</keyword>
<dbReference type="Pfam" id="PF02129">
    <property type="entry name" value="Peptidase_S15"/>
    <property type="match status" value="1"/>
</dbReference>